<evidence type="ECO:0000313" key="9">
    <source>
        <dbReference type="Proteomes" id="UP000813462"/>
    </source>
</evidence>
<feature type="domain" description="Peptidase M48" evidence="7">
    <location>
        <begin position="87"/>
        <end position="197"/>
    </location>
</feature>
<dbReference type="EMBL" id="JAEACU010000003">
    <property type="protein sequence ID" value="KAH7536806.1"/>
    <property type="molecule type" value="Genomic_DNA"/>
</dbReference>
<sequence>MGSNYRRLKIVVNALRGFTSRIFPLKSPIHHPRNTLLGSSILAPKSNKAKLFSGEEARRLPVFGIEGLLLGQDIAHNALQKCSTSYWLGGKIVVCIGVLEYLKSDAEIVAIITHEAGHGVARHVPENITNSFTKYMWLDILQFILNMLVNNHNFVNKMSNLLLKLPCSRRNEFEADYIGMILMASARYDPRVAPKVWRKLEGC</sequence>
<dbReference type="GO" id="GO:0016020">
    <property type="term" value="C:membrane"/>
    <property type="evidence" value="ECO:0007669"/>
    <property type="project" value="TreeGrafter"/>
</dbReference>
<comment type="cofactor">
    <cofactor evidence="6">
        <name>Zn(2+)</name>
        <dbReference type="ChEBI" id="CHEBI:29105"/>
    </cofactor>
    <text evidence="6">Binds 1 zinc ion per subunit.</text>
</comment>
<evidence type="ECO:0000256" key="4">
    <source>
        <dbReference type="ARBA" id="ARBA00022833"/>
    </source>
</evidence>
<keyword evidence="5 6" id="KW-0482">Metalloprotease</keyword>
<comment type="similarity">
    <text evidence="6">Belongs to the peptidase M48 family.</text>
</comment>
<evidence type="ECO:0000256" key="1">
    <source>
        <dbReference type="ARBA" id="ARBA00022670"/>
    </source>
</evidence>
<evidence type="ECO:0000259" key="7">
    <source>
        <dbReference type="Pfam" id="PF01435"/>
    </source>
</evidence>
<dbReference type="InterPro" id="IPR051156">
    <property type="entry name" value="Mito/Outer_Membr_Metalloprot"/>
</dbReference>
<proteinExistence type="inferred from homology"/>
<dbReference type="Pfam" id="PF01435">
    <property type="entry name" value="Peptidase_M48"/>
    <property type="match status" value="1"/>
</dbReference>
<dbReference type="GO" id="GO:0051603">
    <property type="term" value="P:proteolysis involved in protein catabolic process"/>
    <property type="evidence" value="ECO:0007669"/>
    <property type="project" value="TreeGrafter"/>
</dbReference>
<reference evidence="8" key="1">
    <citation type="journal article" date="2021" name="Front. Plant Sci.">
        <title>Chromosome-Scale Genome Assembly for Chinese Sour Jujube and Insights Into Its Genome Evolution and Domestication Signature.</title>
        <authorList>
            <person name="Shen L.-Y."/>
            <person name="Luo H."/>
            <person name="Wang X.-L."/>
            <person name="Wang X.-M."/>
            <person name="Qiu X.-J."/>
            <person name="Liu H."/>
            <person name="Zhou S.-S."/>
            <person name="Jia K.-H."/>
            <person name="Nie S."/>
            <person name="Bao Y.-T."/>
            <person name="Zhang R.-G."/>
            <person name="Yun Q.-Z."/>
            <person name="Chai Y.-H."/>
            <person name="Lu J.-Y."/>
            <person name="Li Y."/>
            <person name="Zhao S.-W."/>
            <person name="Mao J.-F."/>
            <person name="Jia S.-G."/>
            <person name="Mao Y.-M."/>
        </authorList>
    </citation>
    <scope>NUCLEOTIDE SEQUENCE</scope>
    <source>
        <strain evidence="8">AT0</strain>
        <tissue evidence="8">Leaf</tissue>
    </source>
</reference>
<dbReference type="AlphaFoldDB" id="A0A978VMN1"/>
<evidence type="ECO:0000256" key="5">
    <source>
        <dbReference type="ARBA" id="ARBA00023049"/>
    </source>
</evidence>
<evidence type="ECO:0000256" key="2">
    <source>
        <dbReference type="ARBA" id="ARBA00022723"/>
    </source>
</evidence>
<accession>A0A978VMN1</accession>
<keyword evidence="3 6" id="KW-0378">Hydrolase</keyword>
<dbReference type="PANTHER" id="PTHR22726:SF1">
    <property type="entry name" value="METALLOENDOPEPTIDASE OMA1, MITOCHONDRIAL"/>
    <property type="match status" value="1"/>
</dbReference>
<dbReference type="GO" id="GO:0004222">
    <property type="term" value="F:metalloendopeptidase activity"/>
    <property type="evidence" value="ECO:0007669"/>
    <property type="project" value="InterPro"/>
</dbReference>
<keyword evidence="4 6" id="KW-0862">Zinc</keyword>
<dbReference type="InterPro" id="IPR001915">
    <property type="entry name" value="Peptidase_M48"/>
</dbReference>
<evidence type="ECO:0000313" key="8">
    <source>
        <dbReference type="EMBL" id="KAH7536806.1"/>
    </source>
</evidence>
<dbReference type="GO" id="GO:0046872">
    <property type="term" value="F:metal ion binding"/>
    <property type="evidence" value="ECO:0007669"/>
    <property type="project" value="UniProtKB-KW"/>
</dbReference>
<evidence type="ECO:0000256" key="3">
    <source>
        <dbReference type="ARBA" id="ARBA00022801"/>
    </source>
</evidence>
<gene>
    <name evidence="8" type="ORF">FEM48_Zijuj03G0025500</name>
</gene>
<keyword evidence="2" id="KW-0479">Metal-binding</keyword>
<protein>
    <recommendedName>
        <fullName evidence="7">Peptidase M48 domain-containing protein</fullName>
    </recommendedName>
</protein>
<dbReference type="PANTHER" id="PTHR22726">
    <property type="entry name" value="METALLOENDOPEPTIDASE OMA1"/>
    <property type="match status" value="1"/>
</dbReference>
<keyword evidence="1 6" id="KW-0645">Protease</keyword>
<name>A0A978VMN1_ZIZJJ</name>
<dbReference type="Proteomes" id="UP000813462">
    <property type="component" value="Unassembled WGS sequence"/>
</dbReference>
<evidence type="ECO:0000256" key="6">
    <source>
        <dbReference type="RuleBase" id="RU003983"/>
    </source>
</evidence>
<organism evidence="8 9">
    <name type="scientific">Ziziphus jujuba var. spinosa</name>
    <dbReference type="NCBI Taxonomy" id="714518"/>
    <lineage>
        <taxon>Eukaryota</taxon>
        <taxon>Viridiplantae</taxon>
        <taxon>Streptophyta</taxon>
        <taxon>Embryophyta</taxon>
        <taxon>Tracheophyta</taxon>
        <taxon>Spermatophyta</taxon>
        <taxon>Magnoliopsida</taxon>
        <taxon>eudicotyledons</taxon>
        <taxon>Gunneridae</taxon>
        <taxon>Pentapetalae</taxon>
        <taxon>rosids</taxon>
        <taxon>fabids</taxon>
        <taxon>Rosales</taxon>
        <taxon>Rhamnaceae</taxon>
        <taxon>Paliureae</taxon>
        <taxon>Ziziphus</taxon>
    </lineage>
</organism>
<comment type="caution">
    <text evidence="8">The sequence shown here is derived from an EMBL/GenBank/DDBJ whole genome shotgun (WGS) entry which is preliminary data.</text>
</comment>